<evidence type="ECO:0000313" key="5">
    <source>
        <dbReference type="EMBL" id="HIY65515.1"/>
    </source>
</evidence>
<dbReference type="Gene3D" id="3.40.190.10">
    <property type="entry name" value="Periplasmic binding protein-like II"/>
    <property type="match status" value="2"/>
</dbReference>
<accession>A0A9D1YTY4</accession>
<evidence type="ECO:0000313" key="6">
    <source>
        <dbReference type="Proteomes" id="UP000824005"/>
    </source>
</evidence>
<evidence type="ECO:0000256" key="1">
    <source>
        <dbReference type="ARBA" id="ARBA00009175"/>
    </source>
</evidence>
<keyword evidence="4" id="KW-0500">Molybdenum</keyword>
<feature type="binding site" evidence="4">
    <location>
        <position position="40"/>
    </location>
    <ligand>
        <name>molybdate</name>
        <dbReference type="ChEBI" id="CHEBI:36264"/>
    </ligand>
</feature>
<dbReference type="GO" id="GO:0030973">
    <property type="term" value="F:molybdate ion binding"/>
    <property type="evidence" value="ECO:0007669"/>
    <property type="project" value="TreeGrafter"/>
</dbReference>
<reference evidence="5" key="2">
    <citation type="submission" date="2021-04" db="EMBL/GenBank/DDBJ databases">
        <authorList>
            <person name="Gilroy R."/>
        </authorList>
    </citation>
    <scope>NUCLEOTIDE SEQUENCE</scope>
    <source>
        <strain evidence="5">ChiGjej1B1-98</strain>
    </source>
</reference>
<evidence type="ECO:0000256" key="2">
    <source>
        <dbReference type="ARBA" id="ARBA00022723"/>
    </source>
</evidence>
<dbReference type="InterPro" id="IPR050682">
    <property type="entry name" value="ModA/WtpA"/>
</dbReference>
<protein>
    <submittedName>
        <fullName evidence="5">Molybdate ABC transporter substrate-binding protein</fullName>
    </submittedName>
</protein>
<feature type="binding site" evidence="4">
    <location>
        <position position="69"/>
    </location>
    <ligand>
        <name>molybdate</name>
        <dbReference type="ChEBI" id="CHEBI:36264"/>
    </ligand>
</feature>
<feature type="binding site" evidence="4">
    <location>
        <position position="177"/>
    </location>
    <ligand>
        <name>molybdate</name>
        <dbReference type="ChEBI" id="CHEBI:36264"/>
    </ligand>
</feature>
<dbReference type="NCBIfam" id="TIGR01256">
    <property type="entry name" value="modA"/>
    <property type="match status" value="1"/>
</dbReference>
<dbReference type="PANTHER" id="PTHR30632:SF0">
    <property type="entry name" value="SULFATE-BINDING PROTEIN"/>
    <property type="match status" value="1"/>
</dbReference>
<dbReference type="SUPFAM" id="SSF53850">
    <property type="entry name" value="Periplasmic binding protein-like II"/>
    <property type="match status" value="1"/>
</dbReference>
<dbReference type="GO" id="GO:0015689">
    <property type="term" value="P:molybdate ion transport"/>
    <property type="evidence" value="ECO:0007669"/>
    <property type="project" value="InterPro"/>
</dbReference>
<dbReference type="InterPro" id="IPR005950">
    <property type="entry name" value="ModA"/>
</dbReference>
<name>A0A9D1YTY4_9MICO</name>
<sequence length="259" mass="26531">MAGMVSVAAMAVALAGCSSGGDDSENSGAGIELTVFAAASLQAAFDELAEEFAAEHENVTFAPIVYDGSSVLATQLQSGAHADIFATADESNMQIVVDDGLVAGEPVTFATNELVIAVAPGNPYGIESLEDIAESQDEPDAPVVVMCAQEVPCGAAARNLLELANVSLDVASEEQNVSAVLSRVVAGEADVGFVYRTDVQIAAGEVEGIGIEGAEENPNVYPIALLQASEEQAAAQQFIDFVRSERGASILGGYGFEAP</sequence>
<feature type="binding site" evidence="4">
    <location>
        <position position="195"/>
    </location>
    <ligand>
        <name>molybdate</name>
        <dbReference type="ChEBI" id="CHEBI:36264"/>
    </ligand>
</feature>
<comment type="caution">
    <text evidence="5">The sequence shown here is derived from an EMBL/GenBank/DDBJ whole genome shotgun (WGS) entry which is preliminary data.</text>
</comment>
<dbReference type="EMBL" id="DXDC01000130">
    <property type="protein sequence ID" value="HIY65515.1"/>
    <property type="molecule type" value="Genomic_DNA"/>
</dbReference>
<dbReference type="GO" id="GO:0046872">
    <property type="term" value="F:metal ion binding"/>
    <property type="evidence" value="ECO:0007669"/>
    <property type="project" value="UniProtKB-KW"/>
</dbReference>
<reference evidence="5" key="1">
    <citation type="journal article" date="2021" name="PeerJ">
        <title>Extensive microbial diversity within the chicken gut microbiome revealed by metagenomics and culture.</title>
        <authorList>
            <person name="Gilroy R."/>
            <person name="Ravi A."/>
            <person name="Getino M."/>
            <person name="Pursley I."/>
            <person name="Horton D.L."/>
            <person name="Alikhan N.F."/>
            <person name="Baker D."/>
            <person name="Gharbi K."/>
            <person name="Hall N."/>
            <person name="Watson M."/>
            <person name="Adriaenssens E.M."/>
            <person name="Foster-Nyarko E."/>
            <person name="Jarju S."/>
            <person name="Secka A."/>
            <person name="Antonio M."/>
            <person name="Oren A."/>
            <person name="Chaudhuri R.R."/>
            <person name="La Ragione R."/>
            <person name="Hildebrand F."/>
            <person name="Pallen M.J."/>
        </authorList>
    </citation>
    <scope>NUCLEOTIDE SEQUENCE</scope>
    <source>
        <strain evidence="5">ChiGjej1B1-98</strain>
    </source>
</reference>
<dbReference type="PIRSF" id="PIRSF004846">
    <property type="entry name" value="ModA"/>
    <property type="match status" value="1"/>
</dbReference>
<evidence type="ECO:0000256" key="4">
    <source>
        <dbReference type="PIRSR" id="PIRSR004846-1"/>
    </source>
</evidence>
<dbReference type="PANTHER" id="PTHR30632">
    <property type="entry name" value="MOLYBDATE-BINDING PERIPLASMIC PROTEIN"/>
    <property type="match status" value="1"/>
</dbReference>
<evidence type="ECO:0000256" key="3">
    <source>
        <dbReference type="ARBA" id="ARBA00022729"/>
    </source>
</evidence>
<dbReference type="Proteomes" id="UP000824005">
    <property type="component" value="Unassembled WGS sequence"/>
</dbReference>
<keyword evidence="2 4" id="KW-0479">Metal-binding</keyword>
<dbReference type="AlphaFoldDB" id="A0A9D1YTY4"/>
<gene>
    <name evidence="5" type="primary">modA</name>
    <name evidence="5" type="ORF">H9830_04485</name>
</gene>
<dbReference type="Pfam" id="PF13531">
    <property type="entry name" value="SBP_bac_11"/>
    <property type="match status" value="1"/>
</dbReference>
<proteinExistence type="inferred from homology"/>
<comment type="similarity">
    <text evidence="1">Belongs to the bacterial solute-binding protein ModA family.</text>
</comment>
<organism evidence="5 6">
    <name type="scientific">Candidatus Agrococcus pullicola</name>
    <dbReference type="NCBI Taxonomy" id="2838429"/>
    <lineage>
        <taxon>Bacteria</taxon>
        <taxon>Bacillati</taxon>
        <taxon>Actinomycetota</taxon>
        <taxon>Actinomycetes</taxon>
        <taxon>Micrococcales</taxon>
        <taxon>Microbacteriaceae</taxon>
        <taxon>Agrococcus</taxon>
    </lineage>
</organism>
<keyword evidence="3" id="KW-0732">Signal</keyword>